<evidence type="ECO:0000313" key="4">
    <source>
        <dbReference type="Proteomes" id="UP000245771"/>
    </source>
</evidence>
<dbReference type="Proteomes" id="UP000245771">
    <property type="component" value="Unassembled WGS sequence"/>
</dbReference>
<evidence type="ECO:0000256" key="1">
    <source>
        <dbReference type="SAM" id="Coils"/>
    </source>
</evidence>
<keyword evidence="4" id="KW-1185">Reference proteome</keyword>
<feature type="signal peptide" evidence="2">
    <location>
        <begin position="1"/>
        <end position="26"/>
    </location>
</feature>
<evidence type="ECO:0000256" key="2">
    <source>
        <dbReference type="SAM" id="SignalP"/>
    </source>
</evidence>
<reference evidence="3 4" key="1">
    <citation type="journal article" date="2018" name="Mol. Biol. Evol.">
        <title>Broad Genomic Sampling Reveals a Smut Pathogenic Ancestry of the Fungal Clade Ustilaginomycotina.</title>
        <authorList>
            <person name="Kijpornyongpan T."/>
            <person name="Mondo S.J."/>
            <person name="Barry K."/>
            <person name="Sandor L."/>
            <person name="Lee J."/>
            <person name="Lipzen A."/>
            <person name="Pangilinan J."/>
            <person name="LaButti K."/>
            <person name="Hainaut M."/>
            <person name="Henrissat B."/>
            <person name="Grigoriev I.V."/>
            <person name="Spatafora J.W."/>
            <person name="Aime M.C."/>
        </authorList>
    </citation>
    <scope>NUCLEOTIDE SEQUENCE [LARGE SCALE GENOMIC DNA]</scope>
    <source>
        <strain evidence="3 4">MCA 3882</strain>
    </source>
</reference>
<dbReference type="GeneID" id="37022815"/>
<sequence length="196" mass="23453">MYNRSFAMHLASAFAVLLIFAALTDGHPMRPNFRYSKKQRDEFKRARVEMDNSKNEIKRLTHLHRQHTEAIEASKKAEVHFGHSNHKEWTNKYAQLQRAETNIGRHERMANILEEHHNPISQALRERADKLKQMPPQIQNEMAMLKKHSKHNPELEDTHYFEDQRKRRKYDEDITRHSDRSLKNAGYLLDHNQPYH</sequence>
<dbReference type="AlphaFoldDB" id="A0A316V9F6"/>
<evidence type="ECO:0008006" key="5">
    <source>
        <dbReference type="Google" id="ProtNLM"/>
    </source>
</evidence>
<dbReference type="InParanoid" id="A0A316V9F6"/>
<protein>
    <recommendedName>
        <fullName evidence="5">DUF1771-domain-containing protein</fullName>
    </recommendedName>
</protein>
<keyword evidence="2" id="KW-0732">Signal</keyword>
<name>A0A316V9F6_9BASI</name>
<proteinExistence type="predicted"/>
<feature type="coiled-coil region" evidence="1">
    <location>
        <begin position="36"/>
        <end position="70"/>
    </location>
</feature>
<feature type="chain" id="PRO_5016252155" description="DUF1771-domain-containing protein" evidence="2">
    <location>
        <begin position="27"/>
        <end position="196"/>
    </location>
</feature>
<organism evidence="3 4">
    <name type="scientific">Meira miltonrushii</name>
    <dbReference type="NCBI Taxonomy" id="1280837"/>
    <lineage>
        <taxon>Eukaryota</taxon>
        <taxon>Fungi</taxon>
        <taxon>Dikarya</taxon>
        <taxon>Basidiomycota</taxon>
        <taxon>Ustilaginomycotina</taxon>
        <taxon>Exobasidiomycetes</taxon>
        <taxon>Exobasidiales</taxon>
        <taxon>Brachybasidiaceae</taxon>
        <taxon>Meira</taxon>
    </lineage>
</organism>
<evidence type="ECO:0000313" key="3">
    <source>
        <dbReference type="EMBL" id="PWN34130.1"/>
    </source>
</evidence>
<keyword evidence="1" id="KW-0175">Coiled coil</keyword>
<accession>A0A316V9F6</accession>
<dbReference type="RefSeq" id="XP_025354432.1">
    <property type="nucleotide sequence ID" value="XM_025501034.1"/>
</dbReference>
<dbReference type="EMBL" id="KZ819604">
    <property type="protein sequence ID" value="PWN34130.1"/>
    <property type="molecule type" value="Genomic_DNA"/>
</dbReference>
<gene>
    <name evidence="3" type="ORF">FA14DRAFT_180758</name>
</gene>